<dbReference type="Proteomes" id="UP001470230">
    <property type="component" value="Unassembled WGS sequence"/>
</dbReference>
<feature type="domain" description="Right handed beta helix" evidence="2">
    <location>
        <begin position="135"/>
        <end position="230"/>
    </location>
</feature>
<accession>A0ABR2KTV6</accession>
<sequence>MNILFVLLTFIHSRGPRTIHIDPNYDGDCFETPCAMKTATLIVRAADTVIFPPTVIRPNNYPSEFSDLFIQLTLMNTTVISKGTVVDGTYLAGDMLFQVTSHPVYTWTIFHNWTFRHFSKPIFTRQYTWSTGPFLIFRDCVFEDCQYDLFIMKGGTIFFENCQFKNISGRPIKAVSELRVDFTDCIFESTQALFFHGSDASFVNCKFSNIKGQRGGAIYTAKSTLFVNRCSFSNCLAEANGGAIYIRESSENFETEIQDSCFIHNHAKINGSDIYVYLSRIELSGENCFTQSFEESVYSFSSEVSIQNNKSVIIDDKCFDCLKKKPAEVLENDYTPTDTNKWYQFDDLKPGTTIQLDEEEDEDDDNF</sequence>
<proteinExistence type="predicted"/>
<dbReference type="InterPro" id="IPR011050">
    <property type="entry name" value="Pectin_lyase_fold/virulence"/>
</dbReference>
<dbReference type="PANTHER" id="PTHR11319:SF35">
    <property type="entry name" value="OUTER MEMBRANE PROTEIN PMPC-RELATED"/>
    <property type="match status" value="1"/>
</dbReference>
<comment type="caution">
    <text evidence="3">The sequence shown here is derived from an EMBL/GenBank/DDBJ whole genome shotgun (WGS) entry which is preliminary data.</text>
</comment>
<feature type="chain" id="PRO_5046812527" description="Right handed beta helix domain-containing protein" evidence="1">
    <location>
        <begin position="19"/>
        <end position="367"/>
    </location>
</feature>
<dbReference type="InterPro" id="IPR039448">
    <property type="entry name" value="Beta_helix"/>
</dbReference>
<organism evidence="3 4">
    <name type="scientific">Tritrichomonas musculus</name>
    <dbReference type="NCBI Taxonomy" id="1915356"/>
    <lineage>
        <taxon>Eukaryota</taxon>
        <taxon>Metamonada</taxon>
        <taxon>Parabasalia</taxon>
        <taxon>Tritrichomonadida</taxon>
        <taxon>Tritrichomonadidae</taxon>
        <taxon>Tritrichomonas</taxon>
    </lineage>
</organism>
<feature type="signal peptide" evidence="1">
    <location>
        <begin position="1"/>
        <end position="18"/>
    </location>
</feature>
<evidence type="ECO:0000313" key="4">
    <source>
        <dbReference type="Proteomes" id="UP001470230"/>
    </source>
</evidence>
<name>A0ABR2KTV6_9EUKA</name>
<dbReference type="Pfam" id="PF13229">
    <property type="entry name" value="Beta_helix"/>
    <property type="match status" value="1"/>
</dbReference>
<evidence type="ECO:0000256" key="1">
    <source>
        <dbReference type="SAM" id="SignalP"/>
    </source>
</evidence>
<dbReference type="PANTHER" id="PTHR11319">
    <property type="entry name" value="G PROTEIN-COUPLED RECEPTOR-RELATED"/>
    <property type="match status" value="1"/>
</dbReference>
<dbReference type="InterPro" id="IPR012334">
    <property type="entry name" value="Pectin_lyas_fold"/>
</dbReference>
<protein>
    <recommendedName>
        <fullName evidence="2">Right handed beta helix domain-containing protein</fullName>
    </recommendedName>
</protein>
<reference evidence="3 4" key="1">
    <citation type="submission" date="2024-04" db="EMBL/GenBank/DDBJ databases">
        <title>Tritrichomonas musculus Genome.</title>
        <authorList>
            <person name="Alves-Ferreira E."/>
            <person name="Grigg M."/>
            <person name="Lorenzi H."/>
            <person name="Galac M."/>
        </authorList>
    </citation>
    <scope>NUCLEOTIDE SEQUENCE [LARGE SCALE GENOMIC DNA]</scope>
    <source>
        <strain evidence="3 4">EAF2021</strain>
    </source>
</reference>
<dbReference type="Gene3D" id="2.160.20.10">
    <property type="entry name" value="Single-stranded right-handed beta-helix, Pectin lyase-like"/>
    <property type="match status" value="1"/>
</dbReference>
<gene>
    <name evidence="3" type="ORF">M9Y10_022978</name>
</gene>
<evidence type="ECO:0000313" key="3">
    <source>
        <dbReference type="EMBL" id="KAK8894544.1"/>
    </source>
</evidence>
<evidence type="ECO:0000259" key="2">
    <source>
        <dbReference type="Pfam" id="PF13229"/>
    </source>
</evidence>
<keyword evidence="4" id="KW-1185">Reference proteome</keyword>
<dbReference type="EMBL" id="JAPFFF010000003">
    <property type="protein sequence ID" value="KAK8894544.1"/>
    <property type="molecule type" value="Genomic_DNA"/>
</dbReference>
<keyword evidence="1" id="KW-0732">Signal</keyword>
<dbReference type="SUPFAM" id="SSF51126">
    <property type="entry name" value="Pectin lyase-like"/>
    <property type="match status" value="1"/>
</dbReference>